<dbReference type="KEGG" id="caua:113096345"/>
<keyword evidence="4 9" id="KW-1133">Transmembrane helix</keyword>
<keyword evidence="7" id="KW-1015">Disulfide bond</keyword>
<evidence type="ECO:0000256" key="5">
    <source>
        <dbReference type="ARBA" id="ARBA00023030"/>
    </source>
</evidence>
<organism evidence="11 12">
    <name type="scientific">Carassius auratus</name>
    <name type="common">Goldfish</name>
    <dbReference type="NCBI Taxonomy" id="7957"/>
    <lineage>
        <taxon>Eukaryota</taxon>
        <taxon>Metazoa</taxon>
        <taxon>Chordata</taxon>
        <taxon>Craniata</taxon>
        <taxon>Vertebrata</taxon>
        <taxon>Euteleostomi</taxon>
        <taxon>Actinopterygii</taxon>
        <taxon>Neopterygii</taxon>
        <taxon>Teleostei</taxon>
        <taxon>Ostariophysi</taxon>
        <taxon>Cypriniformes</taxon>
        <taxon>Cyprinidae</taxon>
        <taxon>Cyprininae</taxon>
        <taxon>Carassius</taxon>
    </lineage>
</organism>
<dbReference type="CTD" id="255324"/>
<keyword evidence="11" id="KW-1185">Reference proteome</keyword>
<keyword evidence="8" id="KW-0325">Glycoprotein</keyword>
<evidence type="ECO:0000259" key="10">
    <source>
        <dbReference type="PROSITE" id="PS00022"/>
    </source>
</evidence>
<dbReference type="GO" id="GO:0008284">
    <property type="term" value="P:positive regulation of cell population proliferation"/>
    <property type="evidence" value="ECO:0007669"/>
    <property type="project" value="TreeGrafter"/>
</dbReference>
<feature type="transmembrane region" description="Helical" evidence="9">
    <location>
        <begin position="12"/>
        <end position="28"/>
    </location>
</feature>
<keyword evidence="2" id="KW-0245">EGF-like domain</keyword>
<dbReference type="OrthoDB" id="9411915at2759"/>
<dbReference type="PROSITE" id="PS00022">
    <property type="entry name" value="EGF_1"/>
    <property type="match status" value="1"/>
</dbReference>
<dbReference type="GO" id="GO:0005615">
    <property type="term" value="C:extracellular space"/>
    <property type="evidence" value="ECO:0007669"/>
    <property type="project" value="TreeGrafter"/>
</dbReference>
<dbReference type="SUPFAM" id="SSF57196">
    <property type="entry name" value="EGF/Laminin"/>
    <property type="match status" value="1"/>
</dbReference>
<dbReference type="GO" id="GO:0045840">
    <property type="term" value="P:positive regulation of mitotic nuclear division"/>
    <property type="evidence" value="ECO:0007669"/>
    <property type="project" value="TreeGrafter"/>
</dbReference>
<dbReference type="GO" id="GO:0005154">
    <property type="term" value="F:epidermal growth factor receptor binding"/>
    <property type="evidence" value="ECO:0007669"/>
    <property type="project" value="TreeGrafter"/>
</dbReference>
<dbReference type="GO" id="GO:0016020">
    <property type="term" value="C:membrane"/>
    <property type="evidence" value="ECO:0007669"/>
    <property type="project" value="UniProtKB-SubCell"/>
</dbReference>
<keyword evidence="6 9" id="KW-0472">Membrane</keyword>
<evidence type="ECO:0000256" key="6">
    <source>
        <dbReference type="ARBA" id="ARBA00023136"/>
    </source>
</evidence>
<evidence type="ECO:0000256" key="1">
    <source>
        <dbReference type="ARBA" id="ARBA00004479"/>
    </source>
</evidence>
<dbReference type="PANTHER" id="PTHR10740:SF10">
    <property type="entry name" value="EPIGEN"/>
    <property type="match status" value="1"/>
</dbReference>
<dbReference type="GO" id="GO:0008083">
    <property type="term" value="F:growth factor activity"/>
    <property type="evidence" value="ECO:0007669"/>
    <property type="project" value="UniProtKB-KW"/>
</dbReference>
<feature type="domain" description="EGF-like" evidence="10">
    <location>
        <begin position="83"/>
        <end position="94"/>
    </location>
</feature>
<name>A0A6P6P901_CARAU</name>
<keyword evidence="3 9" id="KW-0812">Transmembrane</keyword>
<protein>
    <submittedName>
        <fullName evidence="12">Epigen</fullName>
    </submittedName>
</protein>
<comment type="subcellular location">
    <subcellularLocation>
        <location evidence="1">Membrane</location>
        <topology evidence="1">Single-pass type I membrane protein</topology>
    </subcellularLocation>
</comment>
<evidence type="ECO:0000256" key="8">
    <source>
        <dbReference type="ARBA" id="ARBA00023180"/>
    </source>
</evidence>
<dbReference type="GO" id="GO:0007173">
    <property type="term" value="P:epidermal growth factor receptor signaling pathway"/>
    <property type="evidence" value="ECO:0007669"/>
    <property type="project" value="TreeGrafter"/>
</dbReference>
<feature type="transmembrane region" description="Helical" evidence="9">
    <location>
        <begin position="110"/>
        <end position="132"/>
    </location>
</feature>
<dbReference type="PANTHER" id="PTHR10740">
    <property type="entry name" value="TRANSFORMING GROWTH FACTOR ALPHA"/>
    <property type="match status" value="1"/>
</dbReference>
<evidence type="ECO:0000256" key="3">
    <source>
        <dbReference type="ARBA" id="ARBA00022692"/>
    </source>
</evidence>
<evidence type="ECO:0000256" key="9">
    <source>
        <dbReference type="SAM" id="Phobius"/>
    </source>
</evidence>
<sequence length="152" mass="16697">MTQQVDKRCLHYQVLGLMVVLAVFSGLGDTKEKSEDALPYNTTPRSGEEPRVLAVQRPCGPEHKGFCFNGSCSYSSDLKIPICRCDKMFSGERCEHAILDNRSSSSPEEVIGISCGSVLLLGSVIAFMYCCVKKRCQKSSTPYKNCGSENLV</sequence>
<evidence type="ECO:0000256" key="2">
    <source>
        <dbReference type="ARBA" id="ARBA00022536"/>
    </source>
</evidence>
<evidence type="ECO:0000313" key="11">
    <source>
        <dbReference type="Proteomes" id="UP000515129"/>
    </source>
</evidence>
<proteinExistence type="predicted"/>
<dbReference type="PRINTS" id="PR00009">
    <property type="entry name" value="EGFTGF"/>
</dbReference>
<reference evidence="12" key="1">
    <citation type="submission" date="2025-08" db="UniProtKB">
        <authorList>
            <consortium name="RefSeq"/>
        </authorList>
    </citation>
    <scope>IDENTIFICATION</scope>
    <source>
        <strain evidence="12">Wakin</strain>
        <tissue evidence="12">Muscle</tissue>
    </source>
</reference>
<gene>
    <name evidence="12" type="primary">epgn</name>
</gene>
<accession>A0A6P6P901</accession>
<dbReference type="Gene3D" id="2.10.25.10">
    <property type="entry name" value="Laminin"/>
    <property type="match status" value="1"/>
</dbReference>
<evidence type="ECO:0000256" key="7">
    <source>
        <dbReference type="ARBA" id="ARBA00023157"/>
    </source>
</evidence>
<dbReference type="RefSeq" id="XP_026117498.1">
    <property type="nucleotide sequence ID" value="XM_026261713.1"/>
</dbReference>
<dbReference type="Proteomes" id="UP000515129">
    <property type="component" value="Unplaced"/>
</dbReference>
<dbReference type="InterPro" id="IPR000742">
    <property type="entry name" value="EGF"/>
</dbReference>
<keyword evidence="5" id="KW-0339">Growth factor</keyword>
<evidence type="ECO:0000256" key="4">
    <source>
        <dbReference type="ARBA" id="ARBA00022989"/>
    </source>
</evidence>
<evidence type="ECO:0000313" key="12">
    <source>
        <dbReference type="RefSeq" id="XP_026117498.1"/>
    </source>
</evidence>
<dbReference type="AlphaFoldDB" id="A0A6P6P901"/>